<sequence>MAHPLGERQELGLQAEPGRRKTISNESCPKNGFSTTKKRDREAE</sequence>
<gene>
    <name evidence="2" type="ORF">OZSIB_3049</name>
</gene>
<dbReference type="Proteomes" id="UP000252355">
    <property type="component" value="Unassembled WGS sequence"/>
</dbReference>
<feature type="compositionally biased region" description="Polar residues" evidence="1">
    <location>
        <begin position="24"/>
        <end position="35"/>
    </location>
</feature>
<name>A0A367ZRR8_9BACT</name>
<feature type="compositionally biased region" description="Basic and acidic residues" evidence="1">
    <location>
        <begin position="1"/>
        <end position="10"/>
    </location>
</feature>
<dbReference type="EMBL" id="QOQW01000005">
    <property type="protein sequence ID" value="RCK80736.1"/>
    <property type="molecule type" value="Genomic_DNA"/>
</dbReference>
<feature type="region of interest" description="Disordered" evidence="1">
    <location>
        <begin position="1"/>
        <end position="44"/>
    </location>
</feature>
<comment type="caution">
    <text evidence="2">The sequence shown here is derived from an EMBL/GenBank/DDBJ whole genome shotgun (WGS) entry which is preliminary data.</text>
</comment>
<accession>A0A367ZRR8</accession>
<evidence type="ECO:0000313" key="3">
    <source>
        <dbReference type="Proteomes" id="UP000252355"/>
    </source>
</evidence>
<reference evidence="2 3" key="1">
    <citation type="submission" date="2018-05" db="EMBL/GenBank/DDBJ databases">
        <title>A metagenomic window into the 2 km-deep terrestrial subsurface aquifer revealed taxonomically and functionally diverse microbial community comprising novel uncultured bacterial lineages.</title>
        <authorList>
            <person name="Kadnikov V.V."/>
            <person name="Mardanov A.V."/>
            <person name="Beletsky A.V."/>
            <person name="Banks D."/>
            <person name="Pimenov N.V."/>
            <person name="Frank Y.A."/>
            <person name="Karnachuk O.V."/>
            <person name="Ravin N.V."/>
        </authorList>
    </citation>
    <scope>NUCLEOTIDE SEQUENCE [LARGE SCALE GENOMIC DNA]</scope>
    <source>
        <strain evidence="2">BY5</strain>
    </source>
</reference>
<organism evidence="2 3">
    <name type="scientific">Candidatus Ozemobacter sibiricus</name>
    <dbReference type="NCBI Taxonomy" id="2268124"/>
    <lineage>
        <taxon>Bacteria</taxon>
        <taxon>Candidatus Ozemobacteria</taxon>
        <taxon>Candidatus Ozemobacterales</taxon>
        <taxon>Candidatus Ozemobacteraceae</taxon>
        <taxon>Candidatus Ozemobacter</taxon>
    </lineage>
</organism>
<dbReference type="AlphaFoldDB" id="A0A367ZRR8"/>
<evidence type="ECO:0000256" key="1">
    <source>
        <dbReference type="SAM" id="MobiDB-lite"/>
    </source>
</evidence>
<protein>
    <submittedName>
        <fullName evidence="2">Uncharacterized protein</fullName>
    </submittedName>
</protein>
<proteinExistence type="predicted"/>
<evidence type="ECO:0000313" key="2">
    <source>
        <dbReference type="EMBL" id="RCK80736.1"/>
    </source>
</evidence>